<gene>
    <name evidence="4" type="ORF">VNO78_30572</name>
</gene>
<evidence type="ECO:0000313" key="4">
    <source>
        <dbReference type="EMBL" id="KAK7384869.1"/>
    </source>
</evidence>
<comment type="caution">
    <text evidence="4">The sequence shown here is derived from an EMBL/GenBank/DDBJ whole genome shotgun (WGS) entry which is preliminary data.</text>
</comment>
<feature type="region of interest" description="Disordered" evidence="1">
    <location>
        <begin position="142"/>
        <end position="208"/>
    </location>
</feature>
<dbReference type="Proteomes" id="UP001386955">
    <property type="component" value="Unassembled WGS sequence"/>
</dbReference>
<dbReference type="PANTHER" id="PTHR33492">
    <property type="entry name" value="OSJNBA0043A12.37 PROTEIN-RELATED"/>
    <property type="match status" value="1"/>
</dbReference>
<dbReference type="InterPro" id="IPR001005">
    <property type="entry name" value="SANT/Myb"/>
</dbReference>
<sequence>MQQQRSSFWWRRILCAFFIAIATTHIELKTMKENNNDDVVSGSGFRLTRSQAAPDWSVTEALILVNEVAAVEADCSVALSSYQQWNIIAENCAALDVPRSLAQCRRKWRALLAEVDAAAGAAPPGLDREVFEAVERVVRAREERGAVDPESDDDSENEARDATVEIGSKRKGHRSKSRHRVQKPKKCLEQRSEDSHEEGPEEDDSEEEYLKDFLESRPKLKCSAERPPKHSVMPPKSLGKVELHENQHIQMPNAENTIIREEDKDTLTLKLQELAVEIEAIATESAADYKGGGSQNVEESHTDFTRHQGNKLIASLGNFSNTLKQLCDLIPECK</sequence>
<protein>
    <recommendedName>
        <fullName evidence="3">Myb-like domain-containing protein</fullName>
    </recommendedName>
</protein>
<dbReference type="PANTHER" id="PTHR33492:SF4">
    <property type="entry name" value="OS02G0174300 PROTEIN"/>
    <property type="match status" value="1"/>
</dbReference>
<dbReference type="EMBL" id="JAYMYS010000008">
    <property type="protein sequence ID" value="KAK7384869.1"/>
    <property type="molecule type" value="Genomic_DNA"/>
</dbReference>
<keyword evidence="2" id="KW-0732">Signal</keyword>
<evidence type="ECO:0000313" key="5">
    <source>
        <dbReference type="Proteomes" id="UP001386955"/>
    </source>
</evidence>
<dbReference type="PROSITE" id="PS50090">
    <property type="entry name" value="MYB_LIKE"/>
    <property type="match status" value="1"/>
</dbReference>
<name>A0AAN9X7H4_PSOTE</name>
<evidence type="ECO:0000256" key="1">
    <source>
        <dbReference type="SAM" id="MobiDB-lite"/>
    </source>
</evidence>
<evidence type="ECO:0000256" key="2">
    <source>
        <dbReference type="SAM" id="SignalP"/>
    </source>
</evidence>
<feature type="compositionally biased region" description="Basic residues" evidence="1">
    <location>
        <begin position="169"/>
        <end position="185"/>
    </location>
</feature>
<feature type="chain" id="PRO_5042984814" description="Myb-like domain-containing protein" evidence="2">
    <location>
        <begin position="25"/>
        <end position="334"/>
    </location>
</feature>
<evidence type="ECO:0000259" key="3">
    <source>
        <dbReference type="PROSITE" id="PS50090"/>
    </source>
</evidence>
<dbReference type="AlphaFoldDB" id="A0AAN9X7H4"/>
<proteinExistence type="predicted"/>
<accession>A0AAN9X7H4</accession>
<feature type="compositionally biased region" description="Basic and acidic residues" evidence="1">
    <location>
        <begin position="186"/>
        <end position="198"/>
    </location>
</feature>
<dbReference type="Gene3D" id="1.10.10.60">
    <property type="entry name" value="Homeodomain-like"/>
    <property type="match status" value="1"/>
</dbReference>
<feature type="domain" description="Myb-like" evidence="3">
    <location>
        <begin position="56"/>
        <end position="112"/>
    </location>
</feature>
<feature type="signal peptide" evidence="2">
    <location>
        <begin position="1"/>
        <end position="24"/>
    </location>
</feature>
<keyword evidence="5" id="KW-1185">Reference proteome</keyword>
<reference evidence="4 5" key="1">
    <citation type="submission" date="2024-01" db="EMBL/GenBank/DDBJ databases">
        <title>The genomes of 5 underutilized Papilionoideae crops provide insights into root nodulation and disease resistanc.</title>
        <authorList>
            <person name="Jiang F."/>
        </authorList>
    </citation>
    <scope>NUCLEOTIDE SEQUENCE [LARGE SCALE GENOMIC DNA]</scope>
    <source>
        <strain evidence="4">DUOXIRENSHENG_FW03</strain>
        <tissue evidence="4">Leaves</tissue>
    </source>
</reference>
<organism evidence="4 5">
    <name type="scientific">Psophocarpus tetragonolobus</name>
    <name type="common">Winged bean</name>
    <name type="synonym">Dolichos tetragonolobus</name>
    <dbReference type="NCBI Taxonomy" id="3891"/>
    <lineage>
        <taxon>Eukaryota</taxon>
        <taxon>Viridiplantae</taxon>
        <taxon>Streptophyta</taxon>
        <taxon>Embryophyta</taxon>
        <taxon>Tracheophyta</taxon>
        <taxon>Spermatophyta</taxon>
        <taxon>Magnoliopsida</taxon>
        <taxon>eudicotyledons</taxon>
        <taxon>Gunneridae</taxon>
        <taxon>Pentapetalae</taxon>
        <taxon>rosids</taxon>
        <taxon>fabids</taxon>
        <taxon>Fabales</taxon>
        <taxon>Fabaceae</taxon>
        <taxon>Papilionoideae</taxon>
        <taxon>50 kb inversion clade</taxon>
        <taxon>NPAAA clade</taxon>
        <taxon>indigoferoid/millettioid clade</taxon>
        <taxon>Phaseoleae</taxon>
        <taxon>Psophocarpus</taxon>
    </lineage>
</organism>